<dbReference type="EMBL" id="JBAFVH010000023">
    <property type="protein sequence ID" value="MFG1375154.1"/>
    <property type="molecule type" value="Genomic_DNA"/>
</dbReference>
<feature type="repeat" description="TPR" evidence="8">
    <location>
        <begin position="66"/>
        <end position="99"/>
    </location>
</feature>
<dbReference type="SUPFAM" id="SSF53756">
    <property type="entry name" value="UDP-Glycosyltransferase/glycogen phosphorylase"/>
    <property type="match status" value="1"/>
</dbReference>
<keyword evidence="12" id="KW-1185">Reference proteome</keyword>
<feature type="domain" description="O-GlcNAc transferase C-terminal" evidence="10">
    <location>
        <begin position="346"/>
        <end position="504"/>
    </location>
</feature>
<feature type="repeat" description="TPR" evidence="8">
    <location>
        <begin position="236"/>
        <end position="269"/>
    </location>
</feature>
<accession>A0ABW7A2A8</accession>
<evidence type="ECO:0000256" key="3">
    <source>
        <dbReference type="ARBA" id="ARBA00011970"/>
    </source>
</evidence>
<evidence type="ECO:0000256" key="6">
    <source>
        <dbReference type="ARBA" id="ARBA00022737"/>
    </source>
</evidence>
<feature type="repeat" description="TPR" evidence="8">
    <location>
        <begin position="100"/>
        <end position="133"/>
    </location>
</feature>
<keyword evidence="7 8" id="KW-0802">TPR repeat</keyword>
<dbReference type="InterPro" id="IPR011990">
    <property type="entry name" value="TPR-like_helical_dom_sf"/>
</dbReference>
<comment type="similarity">
    <text evidence="2">Belongs to the glycosyltransferase 41 family. O-GlcNAc transferase subfamily.</text>
</comment>
<dbReference type="PROSITE" id="PS50005">
    <property type="entry name" value="TPR"/>
    <property type="match status" value="5"/>
</dbReference>
<evidence type="ECO:0000256" key="7">
    <source>
        <dbReference type="ARBA" id="ARBA00022803"/>
    </source>
</evidence>
<dbReference type="Gene3D" id="3.40.50.11380">
    <property type="match status" value="1"/>
</dbReference>
<comment type="pathway">
    <text evidence="1">Protein modification; protein glycosylation.</text>
</comment>
<proteinExistence type="inferred from homology"/>
<evidence type="ECO:0000259" key="10">
    <source>
        <dbReference type="Pfam" id="PF13844"/>
    </source>
</evidence>
<dbReference type="InterPro" id="IPR051939">
    <property type="entry name" value="Glycosyltr_41/O-GlcNAc_trsf"/>
</dbReference>
<feature type="domain" description="O-GlcNAc transferase C-terminal" evidence="10">
    <location>
        <begin position="527"/>
        <end position="703"/>
    </location>
</feature>
<dbReference type="Pfam" id="PF14559">
    <property type="entry name" value="TPR_19"/>
    <property type="match status" value="1"/>
</dbReference>
<dbReference type="PANTHER" id="PTHR44835">
    <property type="entry name" value="UDP-N-ACETYLGLUCOSAMINE--PEPTIDE N-ACETYLGLUCOSAMINYLTRANSFERASE SPINDLY-RELATED"/>
    <property type="match status" value="1"/>
</dbReference>
<organism evidence="11 12">
    <name type="scientific">Xanthobacter oligotrophicus</name>
    <dbReference type="NCBI Taxonomy" id="2607286"/>
    <lineage>
        <taxon>Bacteria</taxon>
        <taxon>Pseudomonadati</taxon>
        <taxon>Pseudomonadota</taxon>
        <taxon>Alphaproteobacteria</taxon>
        <taxon>Hyphomicrobiales</taxon>
        <taxon>Xanthobacteraceae</taxon>
        <taxon>Xanthobacter</taxon>
    </lineage>
</organism>
<dbReference type="PANTHER" id="PTHR44835:SF1">
    <property type="entry name" value="PROTEIN O-GLCNAC TRANSFERASE"/>
    <property type="match status" value="1"/>
</dbReference>
<reference evidence="11 12" key="1">
    <citation type="submission" date="2024-02" db="EMBL/GenBank/DDBJ databases">
        <title>Expansion and revision of Xanthobacter and proposal of Roseixanthobacter gen. nov.</title>
        <authorList>
            <person name="Soltysiak M.P.M."/>
            <person name="Jalihal A."/>
            <person name="Ory A."/>
            <person name="Chrisophersen C."/>
            <person name="Lee A.D."/>
            <person name="Boulton J."/>
            <person name="Springer M."/>
        </authorList>
    </citation>
    <scope>NUCLEOTIDE SEQUENCE [LARGE SCALE GENOMIC DNA]</scope>
    <source>
        <strain evidence="11 12">23A</strain>
    </source>
</reference>
<evidence type="ECO:0000256" key="9">
    <source>
        <dbReference type="SAM" id="MobiDB-lite"/>
    </source>
</evidence>
<dbReference type="SUPFAM" id="SSF48452">
    <property type="entry name" value="TPR-like"/>
    <property type="match status" value="2"/>
</dbReference>
<keyword evidence="5" id="KW-0808">Transferase</keyword>
<dbReference type="Gene3D" id="3.40.50.2000">
    <property type="entry name" value="Glycogen Phosphorylase B"/>
    <property type="match status" value="1"/>
</dbReference>
<evidence type="ECO:0000256" key="2">
    <source>
        <dbReference type="ARBA" id="ARBA00005386"/>
    </source>
</evidence>
<comment type="caution">
    <text evidence="11">The sequence shown here is derived from an EMBL/GenBank/DDBJ whole genome shotgun (WGS) entry which is preliminary data.</text>
</comment>
<evidence type="ECO:0000313" key="11">
    <source>
        <dbReference type="EMBL" id="MFG1375154.1"/>
    </source>
</evidence>
<dbReference type="SMART" id="SM00028">
    <property type="entry name" value="TPR"/>
    <property type="match status" value="6"/>
</dbReference>
<keyword evidence="6" id="KW-0677">Repeat</keyword>
<feature type="repeat" description="TPR" evidence="8">
    <location>
        <begin position="270"/>
        <end position="303"/>
    </location>
</feature>
<evidence type="ECO:0000256" key="5">
    <source>
        <dbReference type="ARBA" id="ARBA00022679"/>
    </source>
</evidence>
<sequence>MATLLKRLARGSARRQPPVAPMGAADDAELQARRHHASGDRHAHAGRWKRATAEFAEAVRLAPQVPYFHYTYGFALGRVGRLEEAMAAFRRELEITPDHTSSLAELGVCLAKAGRTRDAIPVLTEALSREPNMPVVQFSLAVSLLTEKRSKEAILTFDRVLSLHGAYTNAYRLRGLAFALEGESERSLEDFNAAAALDSKNYEAMLSLGAKFGQQEKGLQAGYLFEIAARTAPEVALPQFMFGHFLLLSRRFEQGLRYIERAIELDPHQARYHHAKGFGLLGQGRVEEAVTSYKHAMVLDPESAEAAGDLLFVLQHKPGINEAELLAAHRQWAVLARRGAARARSSFSNDRSKKRRLRIGIVSADMHRHAVAYLTLRAFEELASRGYDIFCYNSGRHCPEDDFCLRFKAISEKWTDVAGLDDVALAGLVEADEVDVLFDLAGHTSGNRIPVFAMRAAPVQLSWAGYVGTIGHDTYDGLIADPVEVPPGHDPFYVEPVVRLPDCYVCYQPPDSAPDVKPLPFFTTGRVTFGCFNRPAKINAHVARVWAQILDQVPGARLLLVYGGLNEAGTRESLARILTAGGVSLDQVEMVGESAQAKLLEAYADSVDLALDPFPYSGGVTTLEAMWMGVPVVTLVGDTFAGRHSATHLTAAGLADFCVTSEDAYVDLAVRWAERPADLAELRGSLRRRLDTSPLTDQRRFGRHLDAAVRGLWQDWCDADPAPS</sequence>
<feature type="region of interest" description="Disordered" evidence="9">
    <location>
        <begin position="10"/>
        <end position="45"/>
    </location>
</feature>
<evidence type="ECO:0000256" key="1">
    <source>
        <dbReference type="ARBA" id="ARBA00004922"/>
    </source>
</evidence>
<evidence type="ECO:0000313" key="12">
    <source>
        <dbReference type="Proteomes" id="UP001604002"/>
    </source>
</evidence>
<dbReference type="InterPro" id="IPR019734">
    <property type="entry name" value="TPR_rpt"/>
</dbReference>
<evidence type="ECO:0000256" key="8">
    <source>
        <dbReference type="PROSITE-ProRule" id="PRU00339"/>
    </source>
</evidence>
<feature type="repeat" description="TPR" evidence="8">
    <location>
        <begin position="168"/>
        <end position="201"/>
    </location>
</feature>
<dbReference type="Pfam" id="PF13844">
    <property type="entry name" value="Glyco_transf_41"/>
    <property type="match status" value="2"/>
</dbReference>
<dbReference type="InterPro" id="IPR029489">
    <property type="entry name" value="OGT/SEC/SPY_C"/>
</dbReference>
<dbReference type="Gene3D" id="1.25.40.10">
    <property type="entry name" value="Tetratricopeptide repeat domain"/>
    <property type="match status" value="2"/>
</dbReference>
<evidence type="ECO:0000256" key="4">
    <source>
        <dbReference type="ARBA" id="ARBA00022676"/>
    </source>
</evidence>
<gene>
    <name evidence="11" type="ORF">V5F32_23515</name>
</gene>
<dbReference type="RefSeq" id="WP_393994681.1">
    <property type="nucleotide sequence ID" value="NZ_JBAFVH010000023.1"/>
</dbReference>
<name>A0ABW7A2A8_9HYPH</name>
<dbReference type="EC" id="2.4.1.255" evidence="3"/>
<protein>
    <recommendedName>
        <fullName evidence="3">protein O-GlcNAc transferase</fullName>
        <ecNumber evidence="3">2.4.1.255</ecNumber>
    </recommendedName>
</protein>
<dbReference type="Pfam" id="PF13432">
    <property type="entry name" value="TPR_16"/>
    <property type="match status" value="1"/>
</dbReference>
<keyword evidence="4" id="KW-0328">Glycosyltransferase</keyword>
<dbReference type="Proteomes" id="UP001604002">
    <property type="component" value="Unassembled WGS sequence"/>
</dbReference>